<evidence type="ECO:0000256" key="4">
    <source>
        <dbReference type="ARBA" id="ARBA00022989"/>
    </source>
</evidence>
<evidence type="ECO:0000256" key="2">
    <source>
        <dbReference type="ARBA" id="ARBA00022448"/>
    </source>
</evidence>
<comment type="subcellular location">
    <subcellularLocation>
        <location evidence="1">Membrane</location>
        <topology evidence="1">Multi-pass membrane protein</topology>
    </subcellularLocation>
</comment>
<feature type="transmembrane region" description="Helical" evidence="6">
    <location>
        <begin position="201"/>
        <end position="221"/>
    </location>
</feature>
<accession>A0A7H1NSZ3</accession>
<dbReference type="InterPro" id="IPR002293">
    <property type="entry name" value="AA/rel_permease1"/>
</dbReference>
<feature type="transmembrane region" description="Helical" evidence="6">
    <location>
        <begin position="459"/>
        <end position="477"/>
    </location>
</feature>
<dbReference type="PANTHER" id="PTHR43243:SF4">
    <property type="entry name" value="CATIONIC AMINO ACID TRANSPORTER 4"/>
    <property type="match status" value="1"/>
</dbReference>
<keyword evidence="5 6" id="KW-0472">Membrane</keyword>
<gene>
    <name evidence="7" type="primary">yhdG_2</name>
    <name evidence="7" type="ORF">JGUZn3_16850</name>
</gene>
<evidence type="ECO:0000256" key="5">
    <source>
        <dbReference type="ARBA" id="ARBA00023136"/>
    </source>
</evidence>
<reference evidence="7 8" key="1">
    <citation type="submission" date="2020-08" db="EMBL/GenBank/DDBJ databases">
        <title>Complete genome sequence of Entomobacter blattae G55GP.</title>
        <authorList>
            <person name="Poehlein A."/>
            <person name="Guzman J."/>
            <person name="Daniel R."/>
            <person name="Vilcinskas A."/>
        </authorList>
    </citation>
    <scope>NUCLEOTIDE SEQUENCE [LARGE SCALE GENOMIC DNA]</scope>
    <source>
        <strain evidence="7 8">G55GP</strain>
    </source>
</reference>
<feature type="transmembrane region" description="Helical" evidence="6">
    <location>
        <begin position="99"/>
        <end position="120"/>
    </location>
</feature>
<dbReference type="PANTHER" id="PTHR43243">
    <property type="entry name" value="INNER MEMBRANE TRANSPORTER YGJI-RELATED"/>
    <property type="match status" value="1"/>
</dbReference>
<keyword evidence="2" id="KW-0813">Transport</keyword>
<evidence type="ECO:0000256" key="6">
    <source>
        <dbReference type="SAM" id="Phobius"/>
    </source>
</evidence>
<dbReference type="GO" id="GO:0015171">
    <property type="term" value="F:amino acid transmembrane transporter activity"/>
    <property type="evidence" value="ECO:0007669"/>
    <property type="project" value="TreeGrafter"/>
</dbReference>
<keyword evidence="8" id="KW-1185">Reference proteome</keyword>
<protein>
    <submittedName>
        <fullName evidence="7">Putative amino acid permease YhdG</fullName>
    </submittedName>
</protein>
<keyword evidence="4 6" id="KW-1133">Transmembrane helix</keyword>
<feature type="transmembrane region" description="Helical" evidence="6">
    <location>
        <begin position="36"/>
        <end position="61"/>
    </location>
</feature>
<organism evidence="7 8">
    <name type="scientific">Entomobacter blattae</name>
    <dbReference type="NCBI Taxonomy" id="2762277"/>
    <lineage>
        <taxon>Bacteria</taxon>
        <taxon>Pseudomonadati</taxon>
        <taxon>Pseudomonadota</taxon>
        <taxon>Alphaproteobacteria</taxon>
        <taxon>Acetobacterales</taxon>
        <taxon>Acetobacteraceae</taxon>
        <taxon>Entomobacter</taxon>
    </lineage>
</organism>
<evidence type="ECO:0000313" key="7">
    <source>
        <dbReference type="EMBL" id="QNT78903.1"/>
    </source>
</evidence>
<keyword evidence="3 6" id="KW-0812">Transmembrane</keyword>
<feature type="transmembrane region" description="Helical" evidence="6">
    <location>
        <begin position="436"/>
        <end position="453"/>
    </location>
</feature>
<feature type="transmembrane region" description="Helical" evidence="6">
    <location>
        <begin position="241"/>
        <end position="259"/>
    </location>
</feature>
<dbReference type="KEGG" id="ebla:JGUZn3_16850"/>
<dbReference type="EMBL" id="CP060244">
    <property type="protein sequence ID" value="QNT78903.1"/>
    <property type="molecule type" value="Genomic_DNA"/>
</dbReference>
<feature type="transmembrane region" description="Helical" evidence="6">
    <location>
        <begin position="280"/>
        <end position="304"/>
    </location>
</feature>
<evidence type="ECO:0000256" key="1">
    <source>
        <dbReference type="ARBA" id="ARBA00004141"/>
    </source>
</evidence>
<dbReference type="RefSeq" id="WP_203413122.1">
    <property type="nucleotide sequence ID" value="NZ_CP060244.1"/>
</dbReference>
<dbReference type="GO" id="GO:0016020">
    <property type="term" value="C:membrane"/>
    <property type="evidence" value="ECO:0007669"/>
    <property type="project" value="UniProtKB-SubCell"/>
</dbReference>
<dbReference type="Gene3D" id="1.20.1740.10">
    <property type="entry name" value="Amino acid/polyamine transporter I"/>
    <property type="match status" value="1"/>
</dbReference>
<dbReference type="Proteomes" id="UP000516349">
    <property type="component" value="Chromosome"/>
</dbReference>
<sequence length="487" mass="52812">MSGAIKPKLPFLHFSFRKKDINEQTPSHQLKRALSAVSLVSIGIGAIIGAGLFSLTGIAAAENAGPAITLSYLLGAIACVFVGLCYSEMASMIPFSGSAYTYSYVTMGELVAWIVGWDLILEYGVASATVAVSWSQYVAKILDSWGIHLSPRFLSTPFETVTLSDGSQVQAFFNLPAVFIICAISLLLIKGITDSARINNIIVGIKIAVIVAVIGFGIPYIETANYQPFIPPNTGVYGHYGWSGVITGAGTVFFAYIGFDAVSTAAQEAKKPARDIPIGILGSLAICSLAYITFSIVLTGMVRYSDMVGDASPVITAINKTPYLWLKNLIGFGIICGFTSVILVMLLGQSRILFSMSRDGLLPKLFSTTHQKWQTPWYTQILLMICVSIIAAVSPIQKLAHMTSIGTLFAFTIVSIGVIILRVVEPHKTRKFRIPGGFTIPILGILTCGMMMLSLDSMTWLRLILWLTIGIIIYFCYGRYNSKLQKK</sequence>
<proteinExistence type="predicted"/>
<dbReference type="Pfam" id="PF13520">
    <property type="entry name" value="AA_permease_2"/>
    <property type="match status" value="1"/>
</dbReference>
<dbReference type="AlphaFoldDB" id="A0A7H1NSZ3"/>
<feature type="transmembrane region" description="Helical" evidence="6">
    <location>
        <begin position="171"/>
        <end position="189"/>
    </location>
</feature>
<feature type="transmembrane region" description="Helical" evidence="6">
    <location>
        <begin position="67"/>
        <end position="87"/>
    </location>
</feature>
<feature type="transmembrane region" description="Helical" evidence="6">
    <location>
        <begin position="402"/>
        <end position="424"/>
    </location>
</feature>
<dbReference type="PIRSF" id="PIRSF006060">
    <property type="entry name" value="AA_transporter"/>
    <property type="match status" value="1"/>
</dbReference>
<feature type="transmembrane region" description="Helical" evidence="6">
    <location>
        <begin position="377"/>
        <end position="396"/>
    </location>
</feature>
<feature type="transmembrane region" description="Helical" evidence="6">
    <location>
        <begin position="324"/>
        <end position="348"/>
    </location>
</feature>
<name>A0A7H1NSZ3_9PROT</name>
<evidence type="ECO:0000256" key="3">
    <source>
        <dbReference type="ARBA" id="ARBA00022692"/>
    </source>
</evidence>
<evidence type="ECO:0000313" key="8">
    <source>
        <dbReference type="Proteomes" id="UP000516349"/>
    </source>
</evidence>